<evidence type="ECO:0000256" key="2">
    <source>
        <dbReference type="SAM" id="SignalP"/>
    </source>
</evidence>
<feature type="region of interest" description="Disordered" evidence="1">
    <location>
        <begin position="169"/>
        <end position="205"/>
    </location>
</feature>
<dbReference type="Proteomes" id="UP000184476">
    <property type="component" value="Unassembled WGS sequence"/>
</dbReference>
<evidence type="ECO:0008006" key="5">
    <source>
        <dbReference type="Google" id="ProtNLM"/>
    </source>
</evidence>
<dbReference type="Gene3D" id="1.10.101.10">
    <property type="entry name" value="PGBD-like superfamily/PGBD"/>
    <property type="match status" value="1"/>
</dbReference>
<dbReference type="EMBL" id="FQVL01000001">
    <property type="protein sequence ID" value="SHE47404.1"/>
    <property type="molecule type" value="Genomic_DNA"/>
</dbReference>
<gene>
    <name evidence="3" type="ORF">SAMN05444392_101619</name>
</gene>
<feature type="compositionally biased region" description="Low complexity" evidence="1">
    <location>
        <begin position="178"/>
        <end position="196"/>
    </location>
</feature>
<protein>
    <recommendedName>
        <fullName evidence="5">Peptidoglycan binding domain-containing protein</fullName>
    </recommendedName>
</protein>
<keyword evidence="4" id="KW-1185">Reference proteome</keyword>
<dbReference type="InterPro" id="IPR036365">
    <property type="entry name" value="PGBD-like_sf"/>
</dbReference>
<accession>A0A1M4TSM7</accession>
<evidence type="ECO:0000313" key="3">
    <source>
        <dbReference type="EMBL" id="SHE47404.1"/>
    </source>
</evidence>
<proteinExistence type="predicted"/>
<reference evidence="3 4" key="1">
    <citation type="submission" date="2016-11" db="EMBL/GenBank/DDBJ databases">
        <authorList>
            <person name="Jaros S."/>
            <person name="Januszkiewicz K."/>
            <person name="Wedrychowicz H."/>
        </authorList>
    </citation>
    <scope>NUCLEOTIDE SEQUENCE [LARGE SCALE GENOMIC DNA]</scope>
    <source>
        <strain evidence="3 4">DSM 44666</strain>
    </source>
</reference>
<dbReference type="NCBIfam" id="NF038080">
    <property type="entry name" value="PG_bind_siph"/>
    <property type="match status" value="1"/>
</dbReference>
<name>A0A1M4TSM7_9BACL</name>
<dbReference type="OrthoDB" id="9794294at2"/>
<dbReference type="InterPro" id="IPR036366">
    <property type="entry name" value="PGBDSf"/>
</dbReference>
<keyword evidence="2" id="KW-0732">Signal</keyword>
<evidence type="ECO:0000256" key="1">
    <source>
        <dbReference type="SAM" id="MobiDB-lite"/>
    </source>
</evidence>
<dbReference type="InterPro" id="IPR047763">
    <property type="entry name" value="PG_bind_dom_phiBT1-type"/>
</dbReference>
<evidence type="ECO:0000313" key="4">
    <source>
        <dbReference type="Proteomes" id="UP000184476"/>
    </source>
</evidence>
<sequence>MLKLFKKSAIVAIISVFAIALSISSALARPDDPVAPNPLVGQLVHITAEKGKTASTFTQEWKQQWNASKVNLSIRCWEQGVTGYNAPGTPQVTAVVTKANGGKVEGAQPQTITCHKDYNSKKPYSYFTNDGVKLIDKQGYKVQFSQTNKTKYAVTVSVDYILQPVFGVKPTPQKPAKPKANNKPSKSTKPAPSSTNQPQQSKLNQSCNQLNKDISKFPGVDCFQMGQKSPYVELLGKMLTKAGYGKGGKGFYKVGPTPTFTEVDRLSLQRFQQDHKQLAGDADGYPGPLTWQILVKESGYQK</sequence>
<dbReference type="AlphaFoldDB" id="A0A1M4TSM7"/>
<dbReference type="SUPFAM" id="SSF47090">
    <property type="entry name" value="PGBD-like"/>
    <property type="match status" value="1"/>
</dbReference>
<feature type="signal peptide" evidence="2">
    <location>
        <begin position="1"/>
        <end position="28"/>
    </location>
</feature>
<feature type="chain" id="PRO_5011979367" description="Peptidoglycan binding domain-containing protein" evidence="2">
    <location>
        <begin position="29"/>
        <end position="302"/>
    </location>
</feature>
<dbReference type="RefSeq" id="WP_073151672.1">
    <property type="nucleotide sequence ID" value="NZ_FQVL01000001.1"/>
</dbReference>
<organism evidence="3 4">
    <name type="scientific">Seinonella peptonophila</name>
    <dbReference type="NCBI Taxonomy" id="112248"/>
    <lineage>
        <taxon>Bacteria</taxon>
        <taxon>Bacillati</taxon>
        <taxon>Bacillota</taxon>
        <taxon>Bacilli</taxon>
        <taxon>Bacillales</taxon>
        <taxon>Thermoactinomycetaceae</taxon>
        <taxon>Seinonella</taxon>
    </lineage>
</organism>